<dbReference type="EMBL" id="CAWUPB010001160">
    <property type="protein sequence ID" value="CAK7341797.1"/>
    <property type="molecule type" value="Genomic_DNA"/>
</dbReference>
<gene>
    <name evidence="1" type="ORF">DCAF_LOCUS16466</name>
</gene>
<proteinExistence type="predicted"/>
<sequence length="76" mass="8535">MINTADADNANLKLVHDMLWINHTCPQQAGTSSSFEIDIKRTHDTAVEQCQYKFPLHKITLLGYCVRPSTLCVSAE</sequence>
<evidence type="ECO:0000313" key="2">
    <source>
        <dbReference type="Proteomes" id="UP001314170"/>
    </source>
</evidence>
<organism evidence="1 2">
    <name type="scientific">Dovyalis caffra</name>
    <dbReference type="NCBI Taxonomy" id="77055"/>
    <lineage>
        <taxon>Eukaryota</taxon>
        <taxon>Viridiplantae</taxon>
        <taxon>Streptophyta</taxon>
        <taxon>Embryophyta</taxon>
        <taxon>Tracheophyta</taxon>
        <taxon>Spermatophyta</taxon>
        <taxon>Magnoliopsida</taxon>
        <taxon>eudicotyledons</taxon>
        <taxon>Gunneridae</taxon>
        <taxon>Pentapetalae</taxon>
        <taxon>rosids</taxon>
        <taxon>fabids</taxon>
        <taxon>Malpighiales</taxon>
        <taxon>Salicaceae</taxon>
        <taxon>Flacourtieae</taxon>
        <taxon>Dovyalis</taxon>
    </lineage>
</organism>
<comment type="caution">
    <text evidence="1">The sequence shown here is derived from an EMBL/GenBank/DDBJ whole genome shotgun (WGS) entry which is preliminary data.</text>
</comment>
<keyword evidence="2" id="KW-1185">Reference proteome</keyword>
<reference evidence="1 2" key="1">
    <citation type="submission" date="2024-01" db="EMBL/GenBank/DDBJ databases">
        <authorList>
            <person name="Waweru B."/>
        </authorList>
    </citation>
    <scope>NUCLEOTIDE SEQUENCE [LARGE SCALE GENOMIC DNA]</scope>
</reference>
<protein>
    <submittedName>
        <fullName evidence="1">Uncharacterized protein</fullName>
    </submittedName>
</protein>
<name>A0AAV1RXD7_9ROSI</name>
<dbReference type="Proteomes" id="UP001314170">
    <property type="component" value="Unassembled WGS sequence"/>
</dbReference>
<accession>A0AAV1RXD7</accession>
<dbReference type="AlphaFoldDB" id="A0AAV1RXD7"/>
<evidence type="ECO:0000313" key="1">
    <source>
        <dbReference type="EMBL" id="CAK7341797.1"/>
    </source>
</evidence>